<reference evidence="1" key="1">
    <citation type="submission" date="2023-06" db="EMBL/GenBank/DDBJ databases">
        <authorList>
            <person name="Kurt Z."/>
        </authorList>
    </citation>
    <scope>NUCLEOTIDE SEQUENCE</scope>
</reference>
<evidence type="ECO:0000313" key="3">
    <source>
        <dbReference type="Proteomes" id="UP001642409"/>
    </source>
</evidence>
<comment type="caution">
    <text evidence="1">The sequence shown here is derived from an EMBL/GenBank/DDBJ whole genome shotgun (WGS) entry which is preliminary data.</text>
</comment>
<keyword evidence="3" id="KW-1185">Reference proteome</keyword>
<protein>
    <submittedName>
        <fullName evidence="2">Hypothetical_protein</fullName>
    </submittedName>
</protein>
<dbReference type="Proteomes" id="UP001642409">
    <property type="component" value="Unassembled WGS sequence"/>
</dbReference>
<reference evidence="2 3" key="2">
    <citation type="submission" date="2024-07" db="EMBL/GenBank/DDBJ databases">
        <authorList>
            <person name="Akdeniz Z."/>
        </authorList>
    </citation>
    <scope>NUCLEOTIDE SEQUENCE [LARGE SCALE GENOMIC DNA]</scope>
</reference>
<evidence type="ECO:0000313" key="2">
    <source>
        <dbReference type="EMBL" id="CAL6077409.1"/>
    </source>
</evidence>
<proteinExistence type="predicted"/>
<organism evidence="1">
    <name type="scientific">Hexamita inflata</name>
    <dbReference type="NCBI Taxonomy" id="28002"/>
    <lineage>
        <taxon>Eukaryota</taxon>
        <taxon>Metamonada</taxon>
        <taxon>Diplomonadida</taxon>
        <taxon>Hexamitidae</taxon>
        <taxon>Hexamitinae</taxon>
        <taxon>Hexamita</taxon>
    </lineage>
</organism>
<dbReference type="EMBL" id="CATOUU010000765">
    <property type="protein sequence ID" value="CAI9946849.1"/>
    <property type="molecule type" value="Genomic_DNA"/>
</dbReference>
<dbReference type="AlphaFoldDB" id="A0AA86Q6M1"/>
<accession>A0AA86Q6M1</accession>
<name>A0AA86Q6M1_9EUKA</name>
<dbReference type="EMBL" id="CAXDID020000326">
    <property type="protein sequence ID" value="CAL6077409.1"/>
    <property type="molecule type" value="Genomic_DNA"/>
</dbReference>
<sequence>MLKLLQKVIDSNPRDQTVKQTLLIIAQRYEVIQQTLSEHQSEFVFQRLIKLNDETTKYLTFIGVDVEGQLMKHFLTDAEMKARQAQMLQNTQSLQNAMAMPTRSSKFRFNRKFNNSNKYQLLNQFRNNNYKNKKFHLLQFHHISHNSNQNLLSALQSLM</sequence>
<evidence type="ECO:0000313" key="1">
    <source>
        <dbReference type="EMBL" id="CAI9946849.1"/>
    </source>
</evidence>
<gene>
    <name evidence="1" type="ORF">HINF_LOCUS34494</name>
    <name evidence="2" type="ORF">HINF_LOCUS58294</name>
</gene>